<dbReference type="AlphaFoldDB" id="A0A1S3K6B8"/>
<proteinExistence type="predicted"/>
<name>A0A1S3K6B8_LINAN</name>
<dbReference type="InParanoid" id="A0A1S3K6B8"/>
<evidence type="ECO:0000313" key="4">
    <source>
        <dbReference type="RefSeq" id="XP_013418178.1"/>
    </source>
</evidence>
<keyword evidence="3" id="KW-1185">Reference proteome</keyword>
<dbReference type="InterPro" id="IPR018490">
    <property type="entry name" value="cNMP-bd_dom_sf"/>
</dbReference>
<dbReference type="PANTHER" id="PTHR23011">
    <property type="entry name" value="CYCLIC NUCLEOTIDE-BINDING DOMAIN CONTAINING PROTEIN"/>
    <property type="match status" value="1"/>
</dbReference>
<accession>A0A1S3K6B8</accession>
<evidence type="ECO:0000259" key="2">
    <source>
        <dbReference type="PROSITE" id="PS50042"/>
    </source>
</evidence>
<dbReference type="SUPFAM" id="SSF51206">
    <property type="entry name" value="cAMP-binding domain-like"/>
    <property type="match status" value="1"/>
</dbReference>
<dbReference type="OrthoDB" id="5966510at2759"/>
<reference evidence="4" key="1">
    <citation type="submission" date="2025-08" db="UniProtKB">
        <authorList>
            <consortium name="RefSeq"/>
        </authorList>
    </citation>
    <scope>IDENTIFICATION</scope>
    <source>
        <tissue evidence="4">Gonads</tissue>
    </source>
</reference>
<dbReference type="CDD" id="cd00038">
    <property type="entry name" value="CAP_ED"/>
    <property type="match status" value="1"/>
</dbReference>
<dbReference type="PANTHER" id="PTHR23011:SF32">
    <property type="entry name" value="CYCLIC NUCLEOTIDE-BINDING DOMAIN-CONTAINING PROTEIN 1"/>
    <property type="match status" value="1"/>
</dbReference>
<evidence type="ECO:0000313" key="3">
    <source>
        <dbReference type="Proteomes" id="UP000085678"/>
    </source>
</evidence>
<dbReference type="PROSITE" id="PS50042">
    <property type="entry name" value="CNMP_BINDING_3"/>
    <property type="match status" value="1"/>
</dbReference>
<protein>
    <submittedName>
        <fullName evidence="4">Cyclic nucleotide-binding domain-containing protein 1</fullName>
    </submittedName>
</protein>
<dbReference type="RefSeq" id="XP_013418178.1">
    <property type="nucleotide sequence ID" value="XM_013562724.1"/>
</dbReference>
<dbReference type="Pfam" id="PF00027">
    <property type="entry name" value="cNMP_binding"/>
    <property type="match status" value="1"/>
</dbReference>
<feature type="region of interest" description="Disordered" evidence="1">
    <location>
        <begin position="78"/>
        <end position="109"/>
    </location>
</feature>
<dbReference type="InterPro" id="IPR000595">
    <property type="entry name" value="cNMP-bd_dom"/>
</dbReference>
<dbReference type="GeneID" id="106179189"/>
<dbReference type="Proteomes" id="UP000085678">
    <property type="component" value="Unplaced"/>
</dbReference>
<dbReference type="Gene3D" id="2.60.120.10">
    <property type="entry name" value="Jelly Rolls"/>
    <property type="match status" value="2"/>
</dbReference>
<feature type="domain" description="Cyclic nucleotide-binding" evidence="2">
    <location>
        <begin position="330"/>
        <end position="444"/>
    </location>
</feature>
<evidence type="ECO:0000256" key="1">
    <source>
        <dbReference type="SAM" id="MobiDB-lite"/>
    </source>
</evidence>
<gene>
    <name evidence="4" type="primary">LOC106179189</name>
</gene>
<organism evidence="3 4">
    <name type="scientific">Lingula anatina</name>
    <name type="common">Brachiopod</name>
    <name type="synonym">Lingula unguis</name>
    <dbReference type="NCBI Taxonomy" id="7574"/>
    <lineage>
        <taxon>Eukaryota</taxon>
        <taxon>Metazoa</taxon>
        <taxon>Spiralia</taxon>
        <taxon>Lophotrochozoa</taxon>
        <taxon>Brachiopoda</taxon>
        <taxon>Linguliformea</taxon>
        <taxon>Lingulata</taxon>
        <taxon>Lingulida</taxon>
        <taxon>Linguloidea</taxon>
        <taxon>Lingulidae</taxon>
        <taxon>Lingula</taxon>
    </lineage>
</organism>
<dbReference type="InterPro" id="IPR014710">
    <property type="entry name" value="RmlC-like_jellyroll"/>
</dbReference>
<sequence length="507" mass="57932">MSLVNVTDGTVALPTNYSVDKSIKHRLPALQATPVLDYDFLRRLCKDPGLQNRHNPETTEEAHEHFMKNYHKMFIDPHAHLKSKPPGELNTGERKKKASHPSLISHATGGYTGNVPAMKDFPQKSYPIDTITHNVGDYLPFLHKERKISDPKHVRKQGIKTLRRLTRKYPFERTTDENKVIFDILKKMPVITRQVPSERVLKELAVVVTIDIWKEPEFTVFGNTGLHLILKGSVSPLAIPYVRTESNVAAFNRVPTPTPFEEDVLTVGEVFGTLVKVEGREPNSRLLTVKTLEPNCEFLRITTTDYKRVIEQIENRDQTEKTNVLSFCSSYKYWPRQPLLALANLIEWTSFQANTVLVSEGFNAPFIGFIRSGECHVLRQVDVKHTLPNGKQEQRTKQVVMGKLTESQSFGEISVLLDEPMTCSIVASTHLEMGIIDPTKLKELDEVTLQLLKQSNQRTFGNLTQEDIHEEYMQQELKREWNEYKHSIVVDAINTRGIRPGYGKWAK</sequence>
<dbReference type="KEGG" id="lak:106179189"/>